<dbReference type="InterPro" id="IPR011009">
    <property type="entry name" value="Kinase-like_dom_sf"/>
</dbReference>
<feature type="region of interest" description="Disordered" evidence="6">
    <location>
        <begin position="348"/>
        <end position="450"/>
    </location>
</feature>
<dbReference type="InterPro" id="IPR036322">
    <property type="entry name" value="WD40_repeat_dom_sf"/>
</dbReference>
<dbReference type="Proteomes" id="UP000315995">
    <property type="component" value="Chromosome"/>
</dbReference>
<dbReference type="Pfam" id="PF00069">
    <property type="entry name" value="Pkinase"/>
    <property type="match status" value="1"/>
</dbReference>
<dbReference type="SUPFAM" id="SSF56112">
    <property type="entry name" value="Protein kinase-like (PK-like)"/>
    <property type="match status" value="1"/>
</dbReference>
<dbReference type="PANTHER" id="PTHR43289">
    <property type="entry name" value="MITOGEN-ACTIVATED PROTEIN KINASE KINASE KINASE 20-RELATED"/>
    <property type="match status" value="1"/>
</dbReference>
<evidence type="ECO:0000256" key="1">
    <source>
        <dbReference type="ARBA" id="ARBA00022679"/>
    </source>
</evidence>
<accession>A0A4Y6PT79</accession>
<dbReference type="GO" id="GO:0004674">
    <property type="term" value="F:protein serine/threonine kinase activity"/>
    <property type="evidence" value="ECO:0007669"/>
    <property type="project" value="TreeGrafter"/>
</dbReference>
<feature type="binding site" evidence="5">
    <location>
        <position position="97"/>
    </location>
    <ligand>
        <name>ATP</name>
        <dbReference type="ChEBI" id="CHEBI:30616"/>
    </ligand>
</feature>
<evidence type="ECO:0000259" key="7">
    <source>
        <dbReference type="PROSITE" id="PS50011"/>
    </source>
</evidence>
<evidence type="ECO:0000256" key="5">
    <source>
        <dbReference type="PROSITE-ProRule" id="PRU10141"/>
    </source>
</evidence>
<proteinExistence type="predicted"/>
<evidence type="ECO:0000256" key="2">
    <source>
        <dbReference type="ARBA" id="ARBA00022741"/>
    </source>
</evidence>
<accession>A0A5B8YAM6</accession>
<dbReference type="InterPro" id="IPR017441">
    <property type="entry name" value="Protein_kinase_ATP_BS"/>
</dbReference>
<feature type="domain" description="Protein kinase" evidence="7">
    <location>
        <begin position="68"/>
        <end position="337"/>
    </location>
</feature>
<dbReference type="EMBL" id="CP041186">
    <property type="protein sequence ID" value="QDG51508.1"/>
    <property type="molecule type" value="Genomic_DNA"/>
</dbReference>
<dbReference type="SUPFAM" id="SSF50978">
    <property type="entry name" value="WD40 repeat-like"/>
    <property type="match status" value="1"/>
</dbReference>
<name>A0A4Y6PT79_PERCE</name>
<dbReference type="OrthoDB" id="5478283at2"/>
<dbReference type="PROSITE" id="PS00107">
    <property type="entry name" value="PROTEIN_KINASE_ATP"/>
    <property type="match status" value="1"/>
</dbReference>
<dbReference type="InterPro" id="IPR008271">
    <property type="entry name" value="Ser/Thr_kinase_AS"/>
</dbReference>
<gene>
    <name evidence="8" type="ORF">FIV42_12360</name>
</gene>
<evidence type="ECO:0000256" key="6">
    <source>
        <dbReference type="SAM" id="MobiDB-lite"/>
    </source>
</evidence>
<dbReference type="GO" id="GO:0005524">
    <property type="term" value="F:ATP binding"/>
    <property type="evidence" value="ECO:0007669"/>
    <property type="project" value="UniProtKB-UniRule"/>
</dbReference>
<dbReference type="InterPro" id="IPR015943">
    <property type="entry name" value="WD40/YVTN_repeat-like_dom_sf"/>
</dbReference>
<dbReference type="PROSITE" id="PS00108">
    <property type="entry name" value="PROTEIN_KINASE_ST"/>
    <property type="match status" value="1"/>
</dbReference>
<reference evidence="8 9" key="1">
    <citation type="submission" date="2019-06" db="EMBL/GenBank/DDBJ databases">
        <title>Persicimonas caeni gen. nov., sp. nov., a predatory bacterium isolated from solar saltern.</title>
        <authorList>
            <person name="Wang S."/>
        </authorList>
    </citation>
    <scope>NUCLEOTIDE SEQUENCE [LARGE SCALE GENOMIC DNA]</scope>
    <source>
        <strain evidence="8 9">YN101</strain>
    </source>
</reference>
<dbReference type="SMART" id="SM00220">
    <property type="entry name" value="S_TKc"/>
    <property type="match status" value="1"/>
</dbReference>
<dbReference type="InterPro" id="IPR024977">
    <property type="entry name" value="Apc4-like_WD40_dom"/>
</dbReference>
<evidence type="ECO:0000256" key="4">
    <source>
        <dbReference type="ARBA" id="ARBA00022840"/>
    </source>
</evidence>
<sequence length="721" mass="79079">MGERSAYERRRRVFRDRKPTHHCSRCTSVLFADDEMCLECRVARPSQGWPELGRTTDPWLGRTLADRYLLTRRIGQGASGNVYRAESLTISRQFAVKIIPLDNADTSVKAEHIEARLNREISALGHLRNPHIVSFYDVVPIGERAVALLMDLIDGQTLEELVATGGPMDMVRACKVLRQIANGVHEAHEAGMIHRDLKPENVMIERLPAGDDFVHILDFGIVWREGDVRVTQGFLGTPLYASPEQAVGGQLDRRADIYALGGVFFFMLTGRPPFFDNNVYNVLKAHVSTQPPRLAEVATNRQFPEAIEALVRKMLAKSPNDRPQSLSGVIYTLDELVAALSEAGNAGADEVSDSVELPPAKDELSGTDDRAEANRTVQSEASLVEASKPEAKPLGGRDSGFFRSDEWDSTGPKAAIFRGRTPTNPVRAIGRSSKSATESSEADAVASGSDFDQAAKLRRDSGLYEMPRLAAQLPNGGLRCAAARSQELLVVDADYQVHVGQPDTGFSTEFSMPAQPELTALSLGRDTIYTGHADGTLLEWSVADATSQRLHQNASTSAVTSVDCDSDGRWLLFGTEAGGLYLAERHDDQLQPLRIQSGPGVRAVALSASRNMFAVARADGSIGVFNISSPTSLVHRFSADDRVEQMSFSQDGYLLAVVFADKKLALYHVMTGKLFMRKDRLLEQPLSVSFNDNNQLVGYCEVEGSIFGWDLHRNLVAHQQK</sequence>
<keyword evidence="4 5" id="KW-0067">ATP-binding</keyword>
<dbReference type="AlphaFoldDB" id="A0A4Y6PT79"/>
<keyword evidence="9" id="KW-1185">Reference proteome</keyword>
<dbReference type="Pfam" id="PF12894">
    <property type="entry name" value="ANAPC4_WD40"/>
    <property type="match status" value="1"/>
</dbReference>
<evidence type="ECO:0000256" key="3">
    <source>
        <dbReference type="ARBA" id="ARBA00022777"/>
    </source>
</evidence>
<dbReference type="PANTHER" id="PTHR43289:SF6">
    <property type="entry name" value="SERINE_THREONINE-PROTEIN KINASE NEKL-3"/>
    <property type="match status" value="1"/>
</dbReference>
<keyword evidence="1" id="KW-0808">Transferase</keyword>
<dbReference type="CDD" id="cd14014">
    <property type="entry name" value="STKc_PknB_like"/>
    <property type="match status" value="1"/>
</dbReference>
<feature type="compositionally biased region" description="Basic and acidic residues" evidence="6">
    <location>
        <begin position="359"/>
        <end position="373"/>
    </location>
</feature>
<dbReference type="SMART" id="SM00320">
    <property type="entry name" value="WD40"/>
    <property type="match status" value="3"/>
</dbReference>
<protein>
    <recommendedName>
        <fullName evidence="7">Protein kinase domain-containing protein</fullName>
    </recommendedName>
</protein>
<keyword evidence="3" id="KW-0418">Kinase</keyword>
<dbReference type="Gene3D" id="2.130.10.10">
    <property type="entry name" value="YVTN repeat-like/Quinoprotein amine dehydrogenase"/>
    <property type="match status" value="1"/>
</dbReference>
<evidence type="ECO:0000313" key="9">
    <source>
        <dbReference type="Proteomes" id="UP000315995"/>
    </source>
</evidence>
<dbReference type="InterPro" id="IPR000719">
    <property type="entry name" value="Prot_kinase_dom"/>
</dbReference>
<evidence type="ECO:0000313" key="8">
    <source>
        <dbReference type="EMBL" id="QDG51508.1"/>
    </source>
</evidence>
<organism evidence="8 9">
    <name type="scientific">Persicimonas caeni</name>
    <dbReference type="NCBI Taxonomy" id="2292766"/>
    <lineage>
        <taxon>Bacteria</taxon>
        <taxon>Deltaproteobacteria</taxon>
        <taxon>Bradymonadales</taxon>
        <taxon>Bradymonadaceae</taxon>
        <taxon>Persicimonas</taxon>
    </lineage>
</organism>
<keyword evidence="2 5" id="KW-0547">Nucleotide-binding</keyword>
<dbReference type="InterPro" id="IPR001680">
    <property type="entry name" value="WD40_rpt"/>
</dbReference>
<dbReference type="PROSITE" id="PS50011">
    <property type="entry name" value="PROTEIN_KINASE_DOM"/>
    <property type="match status" value="1"/>
</dbReference>
<dbReference type="Gene3D" id="1.10.510.10">
    <property type="entry name" value="Transferase(Phosphotransferase) domain 1"/>
    <property type="match status" value="1"/>
</dbReference>